<sequence>MLQRPAFCASARTPLRPQPSGAVVWGSSLLAAMIAALAFLQAAPAAAQPGAPAAPAEANAKPAVPSKPLWASLSADQQAALKPLASQWDTISGFQKSKWLAISRNFESMKPEDQATLHSRMSEWVTLSAHERALARLNFAEVNRLPVDERKAKWEAYQALSEEEKRDLAERARVRQPSAALPVRPVPEKKLAPVPPSTAMLGKGAHSPRIQLAPPPTAPAAAATAAAPPAPIATAVPATPAAEAGTPVPASAEAQVPAPAAPATIPPVRTTEQPSSAP</sequence>
<dbReference type="RefSeq" id="WP_340362512.1">
    <property type="nucleotide sequence ID" value="NZ_JBBKZV010000002.1"/>
</dbReference>
<evidence type="ECO:0000313" key="3">
    <source>
        <dbReference type="Proteomes" id="UP001363010"/>
    </source>
</evidence>
<proteinExistence type="predicted"/>
<accession>A0ABU8VVK6</accession>
<protein>
    <submittedName>
        <fullName evidence="2">DUF3106 domain-containing protein</fullName>
    </submittedName>
</protein>
<gene>
    <name evidence="2" type="ORF">WKW80_05350</name>
</gene>
<dbReference type="EMBL" id="JBBKZV010000002">
    <property type="protein sequence ID" value="MEJ8821463.1"/>
    <property type="molecule type" value="Genomic_DNA"/>
</dbReference>
<evidence type="ECO:0000256" key="1">
    <source>
        <dbReference type="SAM" id="MobiDB-lite"/>
    </source>
</evidence>
<evidence type="ECO:0000313" key="2">
    <source>
        <dbReference type="EMBL" id="MEJ8821463.1"/>
    </source>
</evidence>
<feature type="region of interest" description="Disordered" evidence="1">
    <location>
        <begin position="179"/>
        <end position="278"/>
    </location>
</feature>
<name>A0ABU8VVK6_9BURK</name>
<dbReference type="Proteomes" id="UP001363010">
    <property type="component" value="Unassembled WGS sequence"/>
</dbReference>
<reference evidence="2 3" key="1">
    <citation type="submission" date="2024-03" db="EMBL/GenBank/DDBJ databases">
        <title>Novel species of the genus Variovorax.</title>
        <authorList>
            <person name="Liu Q."/>
            <person name="Xin Y.-H."/>
        </authorList>
    </citation>
    <scope>NUCLEOTIDE SEQUENCE [LARGE SCALE GENOMIC DNA]</scope>
    <source>
        <strain evidence="2 3">KACC 18501</strain>
    </source>
</reference>
<comment type="caution">
    <text evidence="2">The sequence shown here is derived from an EMBL/GenBank/DDBJ whole genome shotgun (WGS) entry which is preliminary data.</text>
</comment>
<organism evidence="2 3">
    <name type="scientific">Variovorax humicola</name>
    <dbReference type="NCBI Taxonomy" id="1769758"/>
    <lineage>
        <taxon>Bacteria</taxon>
        <taxon>Pseudomonadati</taxon>
        <taxon>Pseudomonadota</taxon>
        <taxon>Betaproteobacteria</taxon>
        <taxon>Burkholderiales</taxon>
        <taxon>Comamonadaceae</taxon>
        <taxon>Variovorax</taxon>
    </lineage>
</organism>
<feature type="compositionally biased region" description="Low complexity" evidence="1">
    <location>
        <begin position="219"/>
        <end position="268"/>
    </location>
</feature>
<keyword evidence="3" id="KW-1185">Reference proteome</keyword>
<dbReference type="InterPro" id="IPR021455">
    <property type="entry name" value="DUF3106"/>
</dbReference>
<dbReference type="Pfam" id="PF11304">
    <property type="entry name" value="DUF3106"/>
    <property type="match status" value="1"/>
</dbReference>